<keyword evidence="1" id="KW-0472">Membrane</keyword>
<keyword evidence="3" id="KW-1185">Reference proteome</keyword>
<evidence type="ECO:0000256" key="1">
    <source>
        <dbReference type="SAM" id="Phobius"/>
    </source>
</evidence>
<dbReference type="AlphaFoldDB" id="A0A2I2FG09"/>
<reference evidence="2 3" key="1">
    <citation type="submission" date="2017-12" db="EMBL/GenBank/DDBJ databases">
        <authorList>
            <consortium name="DOE Joint Genome Institute"/>
            <person name="Haridas S."/>
            <person name="Kjaerbolling I."/>
            <person name="Vesth T.C."/>
            <person name="Frisvad J.C."/>
            <person name="Nybo J.L."/>
            <person name="Theobald S."/>
            <person name="Kuo A."/>
            <person name="Bowyer P."/>
            <person name="Matsuda Y."/>
            <person name="Mondo S."/>
            <person name="Lyhne E.K."/>
            <person name="Kogle M.E."/>
            <person name="Clum A."/>
            <person name="Lipzen A."/>
            <person name="Salamov A."/>
            <person name="Ngan C.Y."/>
            <person name="Daum C."/>
            <person name="Chiniquy J."/>
            <person name="Barry K."/>
            <person name="LaButti K."/>
            <person name="Simmons B.A."/>
            <person name="Magnuson J.K."/>
            <person name="Mortensen U.H."/>
            <person name="Larsen T.O."/>
            <person name="Grigoriev I.V."/>
            <person name="Baker S.E."/>
            <person name="Andersen M.R."/>
            <person name="Nordberg H.P."/>
            <person name="Cantor M.N."/>
            <person name="Hua S.X."/>
        </authorList>
    </citation>
    <scope>NUCLEOTIDE SEQUENCE [LARGE SCALE GENOMIC DNA]</scope>
    <source>
        <strain evidence="2 3">CBS 102.13</strain>
    </source>
</reference>
<dbReference type="Proteomes" id="UP000234585">
    <property type="component" value="Unassembled WGS sequence"/>
</dbReference>
<dbReference type="GeneID" id="36525459"/>
<evidence type="ECO:0000313" key="2">
    <source>
        <dbReference type="EMBL" id="PLB39547.1"/>
    </source>
</evidence>
<organism evidence="2 3">
    <name type="scientific">Aspergillus candidus</name>
    <dbReference type="NCBI Taxonomy" id="41067"/>
    <lineage>
        <taxon>Eukaryota</taxon>
        <taxon>Fungi</taxon>
        <taxon>Dikarya</taxon>
        <taxon>Ascomycota</taxon>
        <taxon>Pezizomycotina</taxon>
        <taxon>Eurotiomycetes</taxon>
        <taxon>Eurotiomycetidae</taxon>
        <taxon>Eurotiales</taxon>
        <taxon>Aspergillaceae</taxon>
        <taxon>Aspergillus</taxon>
        <taxon>Aspergillus subgen. Circumdati</taxon>
    </lineage>
</organism>
<name>A0A2I2FG09_ASPCN</name>
<feature type="transmembrane region" description="Helical" evidence="1">
    <location>
        <begin position="43"/>
        <end position="62"/>
    </location>
</feature>
<gene>
    <name evidence="2" type="ORF">BDW47DRAFT_13790</name>
</gene>
<dbReference type="EMBL" id="KZ559129">
    <property type="protein sequence ID" value="PLB39547.1"/>
    <property type="molecule type" value="Genomic_DNA"/>
</dbReference>
<proteinExistence type="predicted"/>
<sequence>MRATICTNKHDHVLHGKQRKDVPILCSLVVDVNYEVRYLSRSLSILCLFIICFDYLFSLLFLV</sequence>
<protein>
    <submittedName>
        <fullName evidence="2">Uncharacterized protein</fullName>
    </submittedName>
</protein>
<evidence type="ECO:0000313" key="3">
    <source>
        <dbReference type="Proteomes" id="UP000234585"/>
    </source>
</evidence>
<dbReference type="RefSeq" id="XP_024673559.1">
    <property type="nucleotide sequence ID" value="XM_024818299.1"/>
</dbReference>
<keyword evidence="1" id="KW-1133">Transmembrane helix</keyword>
<keyword evidence="1" id="KW-0812">Transmembrane</keyword>
<accession>A0A2I2FG09</accession>